<name>A0AAV9IV77_CYACA</name>
<feature type="compositionally biased region" description="Low complexity" evidence="2">
    <location>
        <begin position="49"/>
        <end position="80"/>
    </location>
</feature>
<gene>
    <name evidence="3" type="ORF">CDCA_CDCA07G2069</name>
</gene>
<dbReference type="PANTHER" id="PTHR46388">
    <property type="entry name" value="NHL REPEAT-CONTAINING PROTEIN 2"/>
    <property type="match status" value="1"/>
</dbReference>
<dbReference type="Proteomes" id="UP001301350">
    <property type="component" value="Unassembled WGS sequence"/>
</dbReference>
<keyword evidence="4" id="KW-1185">Reference proteome</keyword>
<dbReference type="AlphaFoldDB" id="A0AAV9IV77"/>
<dbReference type="SUPFAM" id="SSF52833">
    <property type="entry name" value="Thioredoxin-like"/>
    <property type="match status" value="1"/>
</dbReference>
<dbReference type="Pfam" id="PF01436">
    <property type="entry name" value="NHL"/>
    <property type="match status" value="1"/>
</dbReference>
<proteinExistence type="predicted"/>
<dbReference type="Gene3D" id="2.120.10.30">
    <property type="entry name" value="TolB, C-terminal domain"/>
    <property type="match status" value="3"/>
</dbReference>
<dbReference type="InterPro" id="IPR036249">
    <property type="entry name" value="Thioredoxin-like_sf"/>
</dbReference>
<feature type="region of interest" description="Disordered" evidence="2">
    <location>
        <begin position="825"/>
        <end position="848"/>
    </location>
</feature>
<reference evidence="3 4" key="1">
    <citation type="submission" date="2022-07" db="EMBL/GenBank/DDBJ databases">
        <title>Genome-wide signatures of adaptation to extreme environments.</title>
        <authorList>
            <person name="Cho C.H."/>
            <person name="Yoon H.S."/>
        </authorList>
    </citation>
    <scope>NUCLEOTIDE SEQUENCE [LARGE SCALE GENOMIC DNA]</scope>
    <source>
        <strain evidence="3 4">DBV 063 E5</strain>
    </source>
</reference>
<dbReference type="InterPro" id="IPR011042">
    <property type="entry name" value="6-blade_b-propeller_TolB-like"/>
</dbReference>
<evidence type="ECO:0000313" key="3">
    <source>
        <dbReference type="EMBL" id="KAK4536044.1"/>
    </source>
</evidence>
<dbReference type="PANTHER" id="PTHR46388:SF2">
    <property type="entry name" value="NHL REPEAT-CONTAINING PROTEIN 2"/>
    <property type="match status" value="1"/>
</dbReference>
<feature type="region of interest" description="Disordered" evidence="2">
    <location>
        <begin position="517"/>
        <end position="591"/>
    </location>
</feature>
<organism evidence="3 4">
    <name type="scientific">Cyanidium caldarium</name>
    <name type="common">Red alga</name>
    <dbReference type="NCBI Taxonomy" id="2771"/>
    <lineage>
        <taxon>Eukaryota</taxon>
        <taxon>Rhodophyta</taxon>
        <taxon>Bangiophyceae</taxon>
        <taxon>Cyanidiales</taxon>
        <taxon>Cyanidiaceae</taxon>
        <taxon>Cyanidium</taxon>
    </lineage>
</organism>
<feature type="compositionally biased region" description="Low complexity" evidence="2">
    <location>
        <begin position="568"/>
        <end position="590"/>
    </location>
</feature>
<feature type="region of interest" description="Disordered" evidence="2">
    <location>
        <begin position="1"/>
        <end position="83"/>
    </location>
</feature>
<protein>
    <recommendedName>
        <fullName evidence="5">NHL repeat containing protein</fullName>
    </recommendedName>
</protein>
<dbReference type="InterPro" id="IPR001258">
    <property type="entry name" value="NHL_repeat"/>
</dbReference>
<feature type="region of interest" description="Disordered" evidence="2">
    <location>
        <begin position="360"/>
        <end position="394"/>
    </location>
</feature>
<evidence type="ECO:0000313" key="4">
    <source>
        <dbReference type="Proteomes" id="UP001301350"/>
    </source>
</evidence>
<feature type="compositionally biased region" description="Acidic residues" evidence="2">
    <location>
        <begin position="25"/>
        <end position="36"/>
    </location>
</feature>
<evidence type="ECO:0000256" key="1">
    <source>
        <dbReference type="ARBA" id="ARBA00022737"/>
    </source>
</evidence>
<keyword evidence="1" id="KW-0677">Repeat</keyword>
<dbReference type="SUPFAM" id="SSF101898">
    <property type="entry name" value="NHL repeat"/>
    <property type="match status" value="1"/>
</dbReference>
<dbReference type="Gene3D" id="3.40.30.10">
    <property type="entry name" value="Glutaredoxin"/>
    <property type="match status" value="1"/>
</dbReference>
<evidence type="ECO:0008006" key="5">
    <source>
        <dbReference type="Google" id="ProtNLM"/>
    </source>
</evidence>
<sequence length="848" mass="90259">MESADEDRDADALPGGTRRDRPGSDDDDDDDDDDADQHDTERNSYYLNAQRQAAAASTSAAARAAGAPPTAGSSSSSSPSDPISVSRREILYAMVGVLGLTVGSIAWQRWSAIRRWSVAALMGGLQRQHPPRETSALRDFFIQCEAGSGPVAPALQNCHFLQWLGGAATAEAAAPGHCADRKLLVMHFWRSTDVHTGQALDLLEAARPWGDCADTVCIHAPKYDGEYVGKYVQQSAKYHEMNFPYAADVSLHLWRALGVVHWPTTVVLSPRSKRVLFAFCGRDEMRRLPECLQAAARFYFPKMFEANAATATTTTTTTARDRAAPLPVRRLRAQRNAFAINAAAVEEMTERRRRTLEQVQQYEMEKPRKRGGGSRVSPSTSAKRDATSGSATQRSAAVAEAEALGRELAARLRSAKAALTLRFPGDVVAHAESDRLFIADSGHHRVLVTTLAGEFVEQIGGRDGAGYVDGPFEQARFQYPQGLAFDPNNNRLVVADGGNEAIRIVNLVDRRVTTVPVAPPLTPGEEAAATVSPPDAGPLPYKGPEMAATLPPSAKTAGDAPKRESSLPPATAPTAVTEAKTSSSSSPPLSRLQAPCHVTLHAGSAYVAAAGSHQIWRLDPSGILREFCGSGRAGHVDDTDGRPNVVSFAAPRGICSAGASLYVADTDSSTLREVNLRQSVTRTVVGGDPLFLDNLSCYGDRDGLGSTARFQFPSACCSMRDGRVLVTDTLNHKIKVVNPAENEVYTLAGSGEYGLKDGTGQHACFWAPQGITYNSVVKVAYVADTYNHCIRQVDVVSGTVRTLPIVGPAVLEAVSAWATGAEGEGKVGAATNGAGTRAPAASSATTVR</sequence>
<evidence type="ECO:0000256" key="2">
    <source>
        <dbReference type="SAM" id="MobiDB-lite"/>
    </source>
</evidence>
<comment type="caution">
    <text evidence="3">The sequence shown here is derived from an EMBL/GenBank/DDBJ whole genome shotgun (WGS) entry which is preliminary data.</text>
</comment>
<accession>A0AAV9IV77</accession>
<dbReference type="EMBL" id="JANCYW010000007">
    <property type="protein sequence ID" value="KAK4536044.1"/>
    <property type="molecule type" value="Genomic_DNA"/>
</dbReference>